<dbReference type="InParanoid" id="A0A1C7MU09"/>
<sequence>MLVPSEATSEFAAIELVAFPEGVATMLTACVFSVAATAEFIKADTVGTLINGEHADKKDKIGAMVKLNVLFV</sequence>
<evidence type="ECO:0000313" key="1">
    <source>
        <dbReference type="EMBL" id="OBZ80320.1"/>
    </source>
</evidence>
<dbReference type="EMBL" id="LUGH01002278">
    <property type="protein sequence ID" value="OBZ80320.1"/>
    <property type="molecule type" value="Genomic_DNA"/>
</dbReference>
<comment type="caution">
    <text evidence="1">The sequence shown here is derived from an EMBL/GenBank/DDBJ whole genome shotgun (WGS) entry which is preliminary data.</text>
</comment>
<dbReference type="AlphaFoldDB" id="A0A1C7MU09"/>
<protein>
    <submittedName>
        <fullName evidence="1">Uncharacterized protein</fullName>
    </submittedName>
</protein>
<dbReference type="Proteomes" id="UP000093000">
    <property type="component" value="Unassembled WGS sequence"/>
</dbReference>
<organism evidence="1 2">
    <name type="scientific">Choanephora cucurbitarum</name>
    <dbReference type="NCBI Taxonomy" id="101091"/>
    <lineage>
        <taxon>Eukaryota</taxon>
        <taxon>Fungi</taxon>
        <taxon>Fungi incertae sedis</taxon>
        <taxon>Mucoromycota</taxon>
        <taxon>Mucoromycotina</taxon>
        <taxon>Mucoromycetes</taxon>
        <taxon>Mucorales</taxon>
        <taxon>Mucorineae</taxon>
        <taxon>Choanephoraceae</taxon>
        <taxon>Choanephoroideae</taxon>
        <taxon>Choanephora</taxon>
    </lineage>
</organism>
<gene>
    <name evidence="1" type="ORF">A0J61_11631</name>
</gene>
<name>A0A1C7MU09_9FUNG</name>
<evidence type="ECO:0000313" key="2">
    <source>
        <dbReference type="Proteomes" id="UP000093000"/>
    </source>
</evidence>
<proteinExistence type="predicted"/>
<accession>A0A1C7MU09</accession>
<keyword evidence="2" id="KW-1185">Reference proteome</keyword>
<reference evidence="1 2" key="1">
    <citation type="submission" date="2016-03" db="EMBL/GenBank/DDBJ databases">
        <title>Choanephora cucurbitarum.</title>
        <authorList>
            <person name="Min B."/>
            <person name="Park H."/>
            <person name="Park J.-H."/>
            <person name="Shin H.-D."/>
            <person name="Choi I.-G."/>
        </authorList>
    </citation>
    <scope>NUCLEOTIDE SEQUENCE [LARGE SCALE GENOMIC DNA]</scope>
    <source>
        <strain evidence="1 2">KUS-F28377</strain>
    </source>
</reference>